<dbReference type="Pfam" id="PF05277">
    <property type="entry name" value="DUF726"/>
    <property type="match status" value="1"/>
</dbReference>
<feature type="region of interest" description="Disordered" evidence="7">
    <location>
        <begin position="648"/>
        <end position="680"/>
    </location>
</feature>
<dbReference type="PANTHER" id="PTHR17920:SF22">
    <property type="entry name" value="DUF726 DOMAIN PROTEIN (AFU_ORTHOLOGUE AFUA_2G12860)"/>
    <property type="match status" value="1"/>
</dbReference>
<sequence length="723" mass="80162">MVLNPFKSHNEEAAKSSSDQEQSLTTVLSTPAQRADLTLLLASCTSAMRKTITDIFDPRYSGASSDSRYDNPIEDSKLHLSKVDVKELDKEREEAEKRIKELSEEEMQTLKKAALDFFDKWRDGVLGRVGEVVNSRQEATKQGEEKEEQTVEQRSPDTTTEKLKPQDIKAEVEKQNEQDTVAEAMKTVYPPIKTPLLDLEEEQRKLILHSVMLLLLSLEHYAAHSRVLLLYLATSLNINVDFLADDESTVARGLLKAAESMNADDEKKKKAEENSNSRKWKVGLATVAGAAVVGLTGGLAAPLVAAGIGTVMGGLGLAETAAAVYLGSVAGSTLVVGSLFGAYGGKMTGKMMDEYAKEVEDFGFLPIHKWSRPRKIEKEYRRLRVAIGISGWLTDKEDVIKPWRVLSPSIEGFALKYEVESLLSLGNAMTSLVSSTAWTYAKKEIIKRTIFATLKEALWPLMIVRVARIVDNPFSVAKSRSDKAGEVLADALINKAQGERPVSLIGYSLGARVIYTCLMSLADRKAFGLIENVVLLGCPAPSDSADWRKMRSVVSGRLVNVYSENDYVLAFLYRTSSIQYGVAGLRPAEYVKGVENVDVSDIVSGHLRYRYLTGAILKRIGCEDIDIEEVEQEEEELKEIAELEEKEAKENLEKHEQGKVTDEQELEHMEKEVKKKNEQSTMDWATAKLHLGRDSAAGFFGGWGKKEQGELQKDDIKPTPATK</sequence>
<feature type="compositionally biased region" description="Basic and acidic residues" evidence="7">
    <location>
        <begin position="704"/>
        <end position="717"/>
    </location>
</feature>
<evidence type="ECO:0000313" key="9">
    <source>
        <dbReference type="EMBL" id="TID24017.1"/>
    </source>
</evidence>
<comment type="caution">
    <text evidence="9">The sequence shown here is derived from an EMBL/GenBank/DDBJ whole genome shotgun (WGS) entry which is preliminary data.</text>
</comment>
<evidence type="ECO:0000256" key="8">
    <source>
        <dbReference type="SAM" id="Phobius"/>
    </source>
</evidence>
<gene>
    <name evidence="9" type="ORF">E6O75_ATG02382</name>
</gene>
<evidence type="ECO:0000256" key="4">
    <source>
        <dbReference type="ARBA" id="ARBA00022989"/>
    </source>
</evidence>
<comment type="subcellular location">
    <subcellularLocation>
        <location evidence="1">Membrane</location>
        <topology evidence="1">Multi-pass membrane protein</topology>
    </subcellularLocation>
</comment>
<evidence type="ECO:0000256" key="7">
    <source>
        <dbReference type="SAM" id="MobiDB-lite"/>
    </source>
</evidence>
<feature type="coiled-coil region" evidence="6">
    <location>
        <begin position="78"/>
        <end position="112"/>
    </location>
</feature>
<comment type="similarity">
    <text evidence="2">Belongs to the TMCO4 family.</text>
</comment>
<feature type="compositionally biased region" description="Basic and acidic residues" evidence="7">
    <location>
        <begin position="138"/>
        <end position="164"/>
    </location>
</feature>
<dbReference type="SUPFAM" id="SSF53474">
    <property type="entry name" value="alpha/beta-Hydrolases"/>
    <property type="match status" value="1"/>
</dbReference>
<evidence type="ECO:0000256" key="1">
    <source>
        <dbReference type="ARBA" id="ARBA00004141"/>
    </source>
</evidence>
<feature type="transmembrane region" description="Helical" evidence="8">
    <location>
        <begin position="282"/>
        <end position="308"/>
    </location>
</feature>
<organism evidence="9 10">
    <name type="scientific">Venturia nashicola</name>
    <dbReference type="NCBI Taxonomy" id="86259"/>
    <lineage>
        <taxon>Eukaryota</taxon>
        <taxon>Fungi</taxon>
        <taxon>Dikarya</taxon>
        <taxon>Ascomycota</taxon>
        <taxon>Pezizomycotina</taxon>
        <taxon>Dothideomycetes</taxon>
        <taxon>Pleosporomycetidae</taxon>
        <taxon>Venturiales</taxon>
        <taxon>Venturiaceae</taxon>
        <taxon>Venturia</taxon>
    </lineage>
</organism>
<feature type="compositionally biased region" description="Basic and acidic residues" evidence="7">
    <location>
        <begin position="648"/>
        <end position="678"/>
    </location>
</feature>
<accession>A0A4Z1P4Z5</accession>
<dbReference type="Proteomes" id="UP000298493">
    <property type="component" value="Unassembled WGS sequence"/>
</dbReference>
<feature type="transmembrane region" description="Helical" evidence="8">
    <location>
        <begin position="320"/>
        <end position="343"/>
    </location>
</feature>
<dbReference type="EMBL" id="SNSC02000005">
    <property type="protein sequence ID" value="TID24017.1"/>
    <property type="molecule type" value="Genomic_DNA"/>
</dbReference>
<dbReference type="Gene3D" id="3.40.50.1820">
    <property type="entry name" value="alpha/beta hydrolase"/>
    <property type="match status" value="1"/>
</dbReference>
<dbReference type="GO" id="GO:0016020">
    <property type="term" value="C:membrane"/>
    <property type="evidence" value="ECO:0007669"/>
    <property type="project" value="UniProtKB-SubCell"/>
</dbReference>
<feature type="region of interest" description="Disordered" evidence="7">
    <location>
        <begin position="1"/>
        <end position="27"/>
    </location>
</feature>
<feature type="region of interest" description="Disordered" evidence="7">
    <location>
        <begin position="136"/>
        <end position="164"/>
    </location>
</feature>
<evidence type="ECO:0000313" key="10">
    <source>
        <dbReference type="Proteomes" id="UP000298493"/>
    </source>
</evidence>
<evidence type="ECO:0000256" key="3">
    <source>
        <dbReference type="ARBA" id="ARBA00022692"/>
    </source>
</evidence>
<dbReference type="InterPro" id="IPR029058">
    <property type="entry name" value="AB_hydrolase_fold"/>
</dbReference>
<keyword evidence="3 8" id="KW-0812">Transmembrane</keyword>
<keyword evidence="5 8" id="KW-0472">Membrane</keyword>
<dbReference type="InterPro" id="IPR007941">
    <property type="entry name" value="DUF726"/>
</dbReference>
<feature type="region of interest" description="Disordered" evidence="7">
    <location>
        <begin position="700"/>
        <end position="723"/>
    </location>
</feature>
<keyword evidence="6" id="KW-0175">Coiled coil</keyword>
<dbReference type="AlphaFoldDB" id="A0A4Z1P4Z5"/>
<feature type="compositionally biased region" description="Polar residues" evidence="7">
    <location>
        <begin position="15"/>
        <end position="27"/>
    </location>
</feature>
<evidence type="ECO:0000256" key="6">
    <source>
        <dbReference type="SAM" id="Coils"/>
    </source>
</evidence>
<proteinExistence type="inferred from homology"/>
<evidence type="ECO:0000256" key="2">
    <source>
        <dbReference type="ARBA" id="ARBA00009824"/>
    </source>
</evidence>
<name>A0A4Z1P4Z5_9PEZI</name>
<keyword evidence="10" id="KW-1185">Reference proteome</keyword>
<dbReference type="PANTHER" id="PTHR17920">
    <property type="entry name" value="TRANSMEMBRANE AND COILED-COIL DOMAIN-CONTAINING PROTEIN 4 TMCO4"/>
    <property type="match status" value="1"/>
</dbReference>
<protein>
    <submittedName>
        <fullName evidence="9">DUF726-domain-containing protein</fullName>
    </submittedName>
</protein>
<reference evidence="9 10" key="1">
    <citation type="submission" date="2019-04" db="EMBL/GenBank/DDBJ databases">
        <title>High contiguity whole genome sequence and gene annotation resource for two Venturia nashicola isolates.</title>
        <authorList>
            <person name="Prokchorchik M."/>
            <person name="Won K."/>
            <person name="Lee Y."/>
            <person name="Choi E.D."/>
            <person name="Segonzac C."/>
            <person name="Sohn K.H."/>
        </authorList>
    </citation>
    <scope>NUCLEOTIDE SEQUENCE [LARGE SCALE GENOMIC DNA]</scope>
    <source>
        <strain evidence="9 10">PRI2</strain>
    </source>
</reference>
<keyword evidence="4 8" id="KW-1133">Transmembrane helix</keyword>
<evidence type="ECO:0000256" key="5">
    <source>
        <dbReference type="ARBA" id="ARBA00023136"/>
    </source>
</evidence>
<dbReference type="OrthoDB" id="277931at2759"/>